<dbReference type="Gene3D" id="2.40.160.20">
    <property type="match status" value="1"/>
</dbReference>
<dbReference type="EMBL" id="CP000390">
    <property type="protein sequence ID" value="ABG62970.1"/>
    <property type="molecule type" value="Genomic_DNA"/>
</dbReference>
<name>Q11I05_CHESB</name>
<evidence type="ECO:0008006" key="2">
    <source>
        <dbReference type="Google" id="ProtNLM"/>
    </source>
</evidence>
<gene>
    <name evidence="1" type="ordered locus">Meso_1575</name>
</gene>
<protein>
    <recommendedName>
        <fullName evidence="2">Lipid A 3-O-deacylase-related protein</fullName>
    </recommendedName>
</protein>
<dbReference type="OrthoDB" id="8112769at2"/>
<dbReference type="HOGENOM" id="CLU_1425678_0_0_5"/>
<sequence length="190" mass="20896" precursor="true">MRGRFLFCLLQIGAALPSNTHAEEMPTRFLQPGIHSDWRELRFGVMAYDRGFFSTDDFSGTVINGEFLFSAPAFLERIGSPRPYIGFDAAIADDPIHFAYAGLSWDFHLVGNFYLSASLGGAVTTAKNLDDPTTYKALGCRALFHLGAAIGYDVGERWTLQAYTDHFSNASLCGDNNGAEATGLRIGYRF</sequence>
<dbReference type="Pfam" id="PF09411">
    <property type="entry name" value="PagL"/>
    <property type="match status" value="1"/>
</dbReference>
<organism evidence="1">
    <name type="scientific">Chelativorans sp. (strain BNC1)</name>
    <dbReference type="NCBI Taxonomy" id="266779"/>
    <lineage>
        <taxon>Bacteria</taxon>
        <taxon>Pseudomonadati</taxon>
        <taxon>Pseudomonadota</taxon>
        <taxon>Alphaproteobacteria</taxon>
        <taxon>Hyphomicrobiales</taxon>
        <taxon>Phyllobacteriaceae</taxon>
        <taxon>Chelativorans</taxon>
    </lineage>
</organism>
<evidence type="ECO:0000313" key="1">
    <source>
        <dbReference type="EMBL" id="ABG62970.1"/>
    </source>
</evidence>
<dbReference type="AlphaFoldDB" id="Q11I05"/>
<accession>Q11I05</accession>
<reference evidence="1" key="1">
    <citation type="submission" date="2006-06" db="EMBL/GenBank/DDBJ databases">
        <title>Complete sequence of chromosome of Chelativorans sp. BNC1.</title>
        <authorList>
            <consortium name="US DOE Joint Genome Institute"/>
            <person name="Copeland A."/>
            <person name="Lucas S."/>
            <person name="Lapidus A."/>
            <person name="Barry K."/>
            <person name="Detter J.C."/>
            <person name="Glavina del Rio T."/>
            <person name="Hammon N."/>
            <person name="Israni S."/>
            <person name="Dalin E."/>
            <person name="Tice H."/>
            <person name="Pitluck S."/>
            <person name="Chertkov O."/>
            <person name="Brettin T."/>
            <person name="Bruce D."/>
            <person name="Han C."/>
            <person name="Tapia R."/>
            <person name="Gilna P."/>
            <person name="Schmutz J."/>
            <person name="Larimer F."/>
            <person name="Land M."/>
            <person name="Hauser L."/>
            <person name="Kyrpides N."/>
            <person name="Mikhailova N."/>
            <person name="Richardson P."/>
        </authorList>
    </citation>
    <scope>NUCLEOTIDE SEQUENCE</scope>
    <source>
        <strain evidence="1">BNC1</strain>
    </source>
</reference>
<dbReference type="STRING" id="266779.Meso_1575"/>
<dbReference type="InterPro" id="IPR018550">
    <property type="entry name" value="Lipid-A_deacylase-rel"/>
</dbReference>
<dbReference type="KEGG" id="mes:Meso_1575"/>
<proteinExistence type="predicted"/>
<dbReference type="eggNOG" id="ENOG5032V47">
    <property type="taxonomic scope" value="Bacteria"/>
</dbReference>